<feature type="transmembrane region" description="Helical" evidence="1">
    <location>
        <begin position="12"/>
        <end position="31"/>
    </location>
</feature>
<accession>A0AAV6JHM1</accession>
<protein>
    <submittedName>
        <fullName evidence="2">Uncharacterized protein</fullName>
    </submittedName>
</protein>
<evidence type="ECO:0000256" key="1">
    <source>
        <dbReference type="SAM" id="Phobius"/>
    </source>
</evidence>
<keyword evidence="1" id="KW-0472">Membrane</keyword>
<keyword evidence="1" id="KW-1133">Transmembrane helix</keyword>
<name>A0AAV6JHM1_9ERIC</name>
<comment type="caution">
    <text evidence="2">The sequence shown here is derived from an EMBL/GenBank/DDBJ whole genome shotgun (WGS) entry which is preliminary data.</text>
</comment>
<organism evidence="2 3">
    <name type="scientific">Rhododendron griersonianum</name>
    <dbReference type="NCBI Taxonomy" id="479676"/>
    <lineage>
        <taxon>Eukaryota</taxon>
        <taxon>Viridiplantae</taxon>
        <taxon>Streptophyta</taxon>
        <taxon>Embryophyta</taxon>
        <taxon>Tracheophyta</taxon>
        <taxon>Spermatophyta</taxon>
        <taxon>Magnoliopsida</taxon>
        <taxon>eudicotyledons</taxon>
        <taxon>Gunneridae</taxon>
        <taxon>Pentapetalae</taxon>
        <taxon>asterids</taxon>
        <taxon>Ericales</taxon>
        <taxon>Ericaceae</taxon>
        <taxon>Ericoideae</taxon>
        <taxon>Rhodoreae</taxon>
        <taxon>Rhododendron</taxon>
    </lineage>
</organism>
<reference evidence="2" key="1">
    <citation type="submission" date="2020-08" db="EMBL/GenBank/DDBJ databases">
        <title>Plant Genome Project.</title>
        <authorList>
            <person name="Zhang R.-G."/>
        </authorList>
    </citation>
    <scope>NUCLEOTIDE SEQUENCE</scope>
    <source>
        <strain evidence="2">WSP0</strain>
        <tissue evidence="2">Leaf</tissue>
    </source>
</reference>
<dbReference type="Proteomes" id="UP000823749">
    <property type="component" value="Chromosome 7"/>
</dbReference>
<evidence type="ECO:0000313" key="3">
    <source>
        <dbReference type="Proteomes" id="UP000823749"/>
    </source>
</evidence>
<dbReference type="AlphaFoldDB" id="A0AAV6JHM1"/>
<sequence length="143" mass="16815">MAYGIRNRCKVYASHVFDIWLFAISTCLVFLHKMVNFPLVENTYPVEYAFQLFKRKKQSAEFADSMLKLAWAFPKVLRYLQRDKAEDTRPYIVSQSVYSLAWHLIDDMVVYALKSEGCYVWACKNYDGMYRVISCHKGLDLLV</sequence>
<proteinExistence type="predicted"/>
<dbReference type="SUPFAM" id="SSF53659">
    <property type="entry name" value="Isocitrate/Isopropylmalate dehydrogenase-like"/>
    <property type="match status" value="1"/>
</dbReference>
<keyword evidence="1" id="KW-0812">Transmembrane</keyword>
<evidence type="ECO:0000313" key="2">
    <source>
        <dbReference type="EMBL" id="KAG5538755.1"/>
    </source>
</evidence>
<dbReference type="EMBL" id="JACTNZ010000007">
    <property type="protein sequence ID" value="KAG5538755.1"/>
    <property type="molecule type" value="Genomic_DNA"/>
</dbReference>
<keyword evidence="3" id="KW-1185">Reference proteome</keyword>
<gene>
    <name evidence="2" type="ORF">RHGRI_019342</name>
</gene>